<gene>
    <name evidence="2" type="ORF">U27_06067</name>
</gene>
<dbReference type="CDD" id="cd01299">
    <property type="entry name" value="Met_dep_hydrolase_A"/>
    <property type="match status" value="1"/>
</dbReference>
<dbReference type="GO" id="GO:0016810">
    <property type="term" value="F:hydrolase activity, acting on carbon-nitrogen (but not peptide) bonds"/>
    <property type="evidence" value="ECO:0007669"/>
    <property type="project" value="InterPro"/>
</dbReference>
<dbReference type="Gene3D" id="2.30.40.10">
    <property type="entry name" value="Urease, subunit C, domain 1"/>
    <property type="match status" value="1"/>
</dbReference>
<dbReference type="HOGENOM" id="CLU_023620_2_2_0"/>
<dbReference type="Proteomes" id="UP000030661">
    <property type="component" value="Unassembled WGS sequence"/>
</dbReference>
<dbReference type="InterPro" id="IPR006680">
    <property type="entry name" value="Amidohydro-rel"/>
</dbReference>
<protein>
    <submittedName>
        <fullName evidence="2">Aryldialkylphosphatase</fullName>
    </submittedName>
</protein>
<dbReference type="InterPro" id="IPR057744">
    <property type="entry name" value="OTAase-like"/>
</dbReference>
<dbReference type="PANTHER" id="PTHR43135">
    <property type="entry name" value="ALPHA-D-RIBOSE 1-METHYLPHOSPHONATE 5-TRIPHOSPHATE DIPHOSPHATASE"/>
    <property type="match status" value="1"/>
</dbReference>
<keyword evidence="3" id="KW-1185">Reference proteome</keyword>
<feature type="domain" description="Amidohydrolase-related" evidence="1">
    <location>
        <begin position="50"/>
        <end position="386"/>
    </location>
</feature>
<dbReference type="Gene3D" id="3.20.20.140">
    <property type="entry name" value="Metal-dependent hydrolases"/>
    <property type="match status" value="1"/>
</dbReference>
<dbReference type="EMBL" id="DF820469">
    <property type="protein sequence ID" value="GAK59091.1"/>
    <property type="molecule type" value="Genomic_DNA"/>
</dbReference>
<reference evidence="2" key="1">
    <citation type="journal article" date="2015" name="PeerJ">
        <title>First genomic representation of candidate bacterial phylum KSB3 points to enhanced environmental sensing as a trigger of wastewater bulking.</title>
        <authorList>
            <person name="Sekiguchi Y."/>
            <person name="Ohashi A."/>
            <person name="Parks D.H."/>
            <person name="Yamauchi T."/>
            <person name="Tyson G.W."/>
            <person name="Hugenholtz P."/>
        </authorList>
    </citation>
    <scope>NUCLEOTIDE SEQUENCE [LARGE SCALE GENOMIC DNA]</scope>
</reference>
<evidence type="ECO:0000313" key="2">
    <source>
        <dbReference type="EMBL" id="GAK59091.1"/>
    </source>
</evidence>
<sequence>MKNIFTDLQLVNLKTGQCTSGCALVVEDGRFVEITSTPGEGETISLNGGFVLPGLIDAHVHLVWEGQPDPAQYTITESPVMTSYRAARSAWQNLAGGVTTVRDVGGPHNIPIELAKAVKQGIVPGSRILAAGAGIAQTGGHGYFMCREADGFDEIRKAVREQVKAGADLIKLMCSGGAYTQGESIHAMQFSDKEIHIAVQTAKAAGKKVAAHALPDLAVKTCLEAGVDTIEHAALINDKSLHLFKRTGAFMVPTLAPYYLMATQGAEYGVPNYAVIKSQQVMEQYITSLKKVVSTGVNLALGTDAGSPQLPHPALPYEAWLWYKEAGLDPLTILKAATQGSAWALGLEHELGEIKRGYLADFVVYEKNPVEEITALHYPQYVYKEGQLAAGASVIWSVSLLHS</sequence>
<dbReference type="STRING" id="1499967.U27_06067"/>
<dbReference type="eggNOG" id="COG1228">
    <property type="taxonomic scope" value="Bacteria"/>
</dbReference>
<dbReference type="SUPFAM" id="SSF51556">
    <property type="entry name" value="Metallo-dependent hydrolases"/>
    <property type="match status" value="1"/>
</dbReference>
<dbReference type="PANTHER" id="PTHR43135:SF3">
    <property type="entry name" value="ALPHA-D-RIBOSE 1-METHYLPHOSPHONATE 5-TRIPHOSPHATE DIPHOSPHATASE"/>
    <property type="match status" value="1"/>
</dbReference>
<dbReference type="AlphaFoldDB" id="A0A081C3D6"/>
<dbReference type="InterPro" id="IPR032466">
    <property type="entry name" value="Metal_Hydrolase"/>
</dbReference>
<proteinExistence type="predicted"/>
<organism evidence="2">
    <name type="scientific">Vecturithrix granuli</name>
    <dbReference type="NCBI Taxonomy" id="1499967"/>
    <lineage>
        <taxon>Bacteria</taxon>
        <taxon>Candidatus Moduliflexota</taxon>
        <taxon>Candidatus Vecturitrichia</taxon>
        <taxon>Candidatus Vecturitrichales</taxon>
        <taxon>Candidatus Vecturitrichaceae</taxon>
        <taxon>Candidatus Vecturithrix</taxon>
    </lineage>
</organism>
<name>A0A081C3D6_VECG1</name>
<accession>A0A081C3D6</accession>
<dbReference type="InterPro" id="IPR051781">
    <property type="entry name" value="Metallo-dep_Hydrolase"/>
</dbReference>
<dbReference type="SUPFAM" id="SSF51338">
    <property type="entry name" value="Composite domain of metallo-dependent hydrolases"/>
    <property type="match status" value="1"/>
</dbReference>
<dbReference type="Pfam" id="PF01979">
    <property type="entry name" value="Amidohydro_1"/>
    <property type="match status" value="1"/>
</dbReference>
<dbReference type="InterPro" id="IPR011059">
    <property type="entry name" value="Metal-dep_hydrolase_composite"/>
</dbReference>
<evidence type="ECO:0000259" key="1">
    <source>
        <dbReference type="Pfam" id="PF01979"/>
    </source>
</evidence>
<evidence type="ECO:0000313" key="3">
    <source>
        <dbReference type="Proteomes" id="UP000030661"/>
    </source>
</evidence>